<reference evidence="4" key="1">
    <citation type="submission" date="2020-09" db="EMBL/GenBank/DDBJ databases">
        <title>Genome-Enabled Discovery of Anthraquinone Biosynthesis in Senna tora.</title>
        <authorList>
            <person name="Kang S.-H."/>
            <person name="Pandey R.P."/>
            <person name="Lee C.-M."/>
            <person name="Sim J.-S."/>
            <person name="Jeong J.-T."/>
            <person name="Choi B.-S."/>
            <person name="Jung M."/>
            <person name="Ginzburg D."/>
            <person name="Zhao K."/>
            <person name="Won S.Y."/>
            <person name="Oh T.-J."/>
            <person name="Yu Y."/>
            <person name="Kim N.-H."/>
            <person name="Lee O.R."/>
            <person name="Lee T.-H."/>
            <person name="Bashyal P."/>
            <person name="Kim T.-S."/>
            <person name="Lee W.-H."/>
            <person name="Kawkins C."/>
            <person name="Kim C.-K."/>
            <person name="Kim J.S."/>
            <person name="Ahn B.O."/>
            <person name="Rhee S.Y."/>
            <person name="Sohng J.K."/>
        </authorList>
    </citation>
    <scope>NUCLEOTIDE SEQUENCE</scope>
    <source>
        <tissue evidence="4">Leaf</tissue>
    </source>
</reference>
<feature type="region of interest" description="Disordered" evidence="1">
    <location>
        <begin position="374"/>
        <end position="398"/>
    </location>
</feature>
<dbReference type="InterPro" id="IPR036397">
    <property type="entry name" value="RNaseH_sf"/>
</dbReference>
<dbReference type="SUPFAM" id="SSF53098">
    <property type="entry name" value="Ribonuclease H-like"/>
    <property type="match status" value="1"/>
</dbReference>
<comment type="caution">
    <text evidence="4">The sequence shown here is derived from an EMBL/GenBank/DDBJ whole genome shotgun (WGS) entry which is preliminary data.</text>
</comment>
<organism evidence="4 5">
    <name type="scientific">Senna tora</name>
    <dbReference type="NCBI Taxonomy" id="362788"/>
    <lineage>
        <taxon>Eukaryota</taxon>
        <taxon>Viridiplantae</taxon>
        <taxon>Streptophyta</taxon>
        <taxon>Embryophyta</taxon>
        <taxon>Tracheophyta</taxon>
        <taxon>Spermatophyta</taxon>
        <taxon>Magnoliopsida</taxon>
        <taxon>eudicotyledons</taxon>
        <taxon>Gunneridae</taxon>
        <taxon>Pentapetalae</taxon>
        <taxon>rosids</taxon>
        <taxon>fabids</taxon>
        <taxon>Fabales</taxon>
        <taxon>Fabaceae</taxon>
        <taxon>Caesalpinioideae</taxon>
        <taxon>Cassia clade</taxon>
        <taxon>Senna</taxon>
    </lineage>
</organism>
<evidence type="ECO:0000256" key="1">
    <source>
        <dbReference type="SAM" id="MobiDB-lite"/>
    </source>
</evidence>
<evidence type="ECO:0000259" key="3">
    <source>
        <dbReference type="Pfam" id="PF17921"/>
    </source>
</evidence>
<dbReference type="PANTHER" id="PTHR48475">
    <property type="entry name" value="RIBONUCLEASE H"/>
    <property type="match status" value="1"/>
</dbReference>
<dbReference type="AlphaFoldDB" id="A0A834SNU6"/>
<dbReference type="Pfam" id="PF17921">
    <property type="entry name" value="Integrase_H2C2"/>
    <property type="match status" value="1"/>
</dbReference>
<dbReference type="InterPro" id="IPR012337">
    <property type="entry name" value="RNaseH-like_sf"/>
</dbReference>
<evidence type="ECO:0000313" key="5">
    <source>
        <dbReference type="Proteomes" id="UP000634136"/>
    </source>
</evidence>
<dbReference type="Proteomes" id="UP000634136">
    <property type="component" value="Unassembled WGS sequence"/>
</dbReference>
<feature type="domain" description="RNase H type-1" evidence="2">
    <location>
        <begin position="11"/>
        <end position="108"/>
    </location>
</feature>
<dbReference type="PANTHER" id="PTHR48475:SF2">
    <property type="entry name" value="RIBONUCLEASE H"/>
    <property type="match status" value="1"/>
</dbReference>
<dbReference type="InterPro" id="IPR002156">
    <property type="entry name" value="RNaseH_domain"/>
</dbReference>
<proteinExistence type="predicted"/>
<sequence length="514" mass="56113">MMGPCTWTVFVDGSSGRSDSGVGITITTPEGIAVEQALQLNFKTTINQPEYEALIAGLRLAQELGAKQLKIHSDSQLVVGQLNGMFDVKEPTIAHYANSLSKLASASVRCGAKSILKASLYTPSIDEPGEVKMILEENDWRAPLVKYLSKGELPEGEDIRGRILRQASRFYLEREELYRRGYLEPALRCIRPSEGLYILREIHEGICSSHQGPKSLIRKALLSGCYWPNMLTDANEQVKKCEPFQRHANIQHTSLKEYMSTGSASGVDSAITGTIGATSEPTTLFSGKDNFPISTPWLHYSPRIKPSPSHARKIACSADCLSRCQCLSLLLTLFAQLNHTLVGLLKLHDPVTIPVDCTIFSFVENNIQSIQAQHLPAHKGAEAETGASPEDEGTAGGVVTGVLKPAVPRTFTTRATGEPNEAAGTGVPVDSLASKPFASKETLLCLEEGECKYVPFPWERFWLAESKVLAVEWLDAFPSNGSDGDGPFPIALLVTSISRVNLRLLFRRSRTSSI</sequence>
<protein>
    <submittedName>
        <fullName evidence="4">Gag-pol polyprotein</fullName>
    </submittedName>
</protein>
<evidence type="ECO:0000313" key="4">
    <source>
        <dbReference type="EMBL" id="KAF7807414.1"/>
    </source>
</evidence>
<gene>
    <name evidence="4" type="ORF">G2W53_039575</name>
</gene>
<dbReference type="InterPro" id="IPR041588">
    <property type="entry name" value="Integrase_H2C2"/>
</dbReference>
<name>A0A834SNU6_9FABA</name>
<dbReference type="EMBL" id="JAAIUW010000012">
    <property type="protein sequence ID" value="KAF7807414.1"/>
    <property type="molecule type" value="Genomic_DNA"/>
</dbReference>
<dbReference type="CDD" id="cd09279">
    <property type="entry name" value="RNase_HI_like"/>
    <property type="match status" value="1"/>
</dbReference>
<keyword evidence="5" id="KW-1185">Reference proteome</keyword>
<evidence type="ECO:0000259" key="2">
    <source>
        <dbReference type="Pfam" id="PF13456"/>
    </source>
</evidence>
<dbReference type="OrthoDB" id="1434304at2759"/>
<dbReference type="GO" id="GO:0003676">
    <property type="term" value="F:nucleic acid binding"/>
    <property type="evidence" value="ECO:0007669"/>
    <property type="project" value="InterPro"/>
</dbReference>
<accession>A0A834SNU6</accession>
<dbReference type="GO" id="GO:0004523">
    <property type="term" value="F:RNA-DNA hybrid ribonuclease activity"/>
    <property type="evidence" value="ECO:0007669"/>
    <property type="project" value="InterPro"/>
</dbReference>
<dbReference type="Gene3D" id="3.30.420.10">
    <property type="entry name" value="Ribonuclease H-like superfamily/Ribonuclease H"/>
    <property type="match status" value="1"/>
</dbReference>
<dbReference type="Gene3D" id="1.10.340.70">
    <property type="match status" value="1"/>
</dbReference>
<feature type="domain" description="Integrase zinc-binding" evidence="3">
    <location>
        <begin position="197"/>
        <end position="247"/>
    </location>
</feature>
<dbReference type="Pfam" id="PF13456">
    <property type="entry name" value="RVT_3"/>
    <property type="match status" value="1"/>
</dbReference>